<dbReference type="InterPro" id="IPR011042">
    <property type="entry name" value="6-blade_b-propeller_TolB-like"/>
</dbReference>
<dbReference type="Pfam" id="PF25021">
    <property type="entry name" value="TEN_NHL"/>
    <property type="match status" value="2"/>
</dbReference>
<feature type="domain" description="Teneurin NHL" evidence="3">
    <location>
        <begin position="293"/>
        <end position="349"/>
    </location>
</feature>
<dbReference type="Proteomes" id="UP000234331">
    <property type="component" value="Unassembled WGS sequence"/>
</dbReference>
<protein>
    <recommendedName>
        <fullName evidence="3">Teneurin NHL domain-containing protein</fullName>
    </recommendedName>
</protein>
<dbReference type="SUPFAM" id="SSF63829">
    <property type="entry name" value="Calcium-dependent phosphotriesterase"/>
    <property type="match status" value="1"/>
</dbReference>
<dbReference type="EMBL" id="FZMO01000536">
    <property type="protein sequence ID" value="SNQ51385.1"/>
    <property type="molecule type" value="Genomic_DNA"/>
</dbReference>
<keyword evidence="2" id="KW-0472">Membrane</keyword>
<dbReference type="InterPro" id="IPR056822">
    <property type="entry name" value="TEN_NHL"/>
</dbReference>
<dbReference type="PANTHER" id="PTHR46388:SF2">
    <property type="entry name" value="NHL REPEAT-CONTAINING PROTEIN 2"/>
    <property type="match status" value="1"/>
</dbReference>
<evidence type="ECO:0000256" key="2">
    <source>
        <dbReference type="SAM" id="Phobius"/>
    </source>
</evidence>
<name>A0A2I2L0F0_9ACTN</name>
<evidence type="ECO:0000256" key="1">
    <source>
        <dbReference type="SAM" id="MobiDB-lite"/>
    </source>
</evidence>
<evidence type="ECO:0000313" key="5">
    <source>
        <dbReference type="Proteomes" id="UP000234331"/>
    </source>
</evidence>
<accession>A0A2I2L0F0</accession>
<dbReference type="AlphaFoldDB" id="A0A2I2L0F0"/>
<evidence type="ECO:0000313" key="4">
    <source>
        <dbReference type="EMBL" id="SNQ51385.1"/>
    </source>
</evidence>
<feature type="region of interest" description="Disordered" evidence="1">
    <location>
        <begin position="174"/>
        <end position="195"/>
    </location>
</feature>
<proteinExistence type="predicted"/>
<dbReference type="Gene3D" id="2.120.10.30">
    <property type="entry name" value="TolB, C-terminal domain"/>
    <property type="match status" value="2"/>
</dbReference>
<keyword evidence="2" id="KW-1133">Transmembrane helix</keyword>
<sequence>MPPTLVTGGGPRRHGDRRRSLILVGVAAVAVLAVTVGLLVGLGVLSGGGKDDRRAAYPGPPVTLTGLANAGALALAADGSLYLTDPGTGTGQGQVVRLTADGRAARIGGSGPRPTPTGDVPSPSPTPVLGDGGQPLAAELQKPAGVAIGPDGAIYVAETDAGRVRRIGPDGIITTVAGAGPRSSDGSTADSGDATRAHLDDPVAVAVDAHGVLYIAEGYRIRRVEAGQISTVAGRASEYGSAGDGGPAVNATLYRPSGLLPAKDGGLYVADEGNDTVRRIDRSGRISLVAGTPGTYGSRGDGRAAVDAQLDDPQGLALDPDGTLYIADSGNDVVRRIDRNGVITTAAGTGSGSGSDRDGALATQSALSEPAGVVLDPSGALYIACAGDGTVRRVGTDGFLTTVLRPPPGS</sequence>
<evidence type="ECO:0000259" key="3">
    <source>
        <dbReference type="Pfam" id="PF25021"/>
    </source>
</evidence>
<feature type="compositionally biased region" description="Low complexity" evidence="1">
    <location>
        <begin position="183"/>
        <end position="192"/>
    </location>
</feature>
<keyword evidence="2" id="KW-0812">Transmembrane</keyword>
<keyword evidence="5" id="KW-1185">Reference proteome</keyword>
<dbReference type="PANTHER" id="PTHR46388">
    <property type="entry name" value="NHL REPEAT-CONTAINING PROTEIN 2"/>
    <property type="match status" value="1"/>
</dbReference>
<feature type="transmembrane region" description="Helical" evidence="2">
    <location>
        <begin position="21"/>
        <end position="45"/>
    </location>
</feature>
<gene>
    <name evidence="4" type="ORF">FRACA_70001</name>
</gene>
<reference evidence="4 5" key="1">
    <citation type="submission" date="2017-06" db="EMBL/GenBank/DDBJ databases">
        <authorList>
            <person name="Kim H.J."/>
            <person name="Triplett B.A."/>
        </authorList>
    </citation>
    <scope>NUCLEOTIDE SEQUENCE [LARGE SCALE GENOMIC DNA]</scope>
    <source>
        <strain evidence="4">FRACA_ARgP5</strain>
    </source>
</reference>
<feature type="domain" description="Teneurin NHL" evidence="3">
    <location>
        <begin position="118"/>
        <end position="179"/>
    </location>
</feature>
<organism evidence="4 5">
    <name type="scientific">Frankia canadensis</name>
    <dbReference type="NCBI Taxonomy" id="1836972"/>
    <lineage>
        <taxon>Bacteria</taxon>
        <taxon>Bacillati</taxon>
        <taxon>Actinomycetota</taxon>
        <taxon>Actinomycetes</taxon>
        <taxon>Frankiales</taxon>
        <taxon>Frankiaceae</taxon>
        <taxon>Frankia</taxon>
    </lineage>
</organism>
<feature type="region of interest" description="Disordered" evidence="1">
    <location>
        <begin position="104"/>
        <end position="132"/>
    </location>
</feature>